<keyword evidence="7" id="KW-0809">Transit peptide</keyword>
<keyword evidence="9 11" id="KW-0804">Transcription</keyword>
<evidence type="ECO:0000313" key="15">
    <source>
        <dbReference type="Proteomes" id="UP001174691"/>
    </source>
</evidence>
<dbReference type="PANTHER" id="PTHR10102">
    <property type="entry name" value="DNA-DIRECTED RNA POLYMERASE, MITOCHONDRIAL"/>
    <property type="match status" value="1"/>
</dbReference>
<dbReference type="Gene3D" id="1.10.287.260">
    <property type="match status" value="1"/>
</dbReference>
<dbReference type="InterPro" id="IPR046950">
    <property type="entry name" value="DNA-dir_Rpol_C_phage-type"/>
</dbReference>
<dbReference type="EC" id="2.7.7.6" evidence="11"/>
<dbReference type="InterPro" id="IPR002092">
    <property type="entry name" value="DNA-dir_Rpol_phage-type"/>
</dbReference>
<evidence type="ECO:0000256" key="1">
    <source>
        <dbReference type="ARBA" id="ARBA00004026"/>
    </source>
</evidence>
<keyword evidence="8" id="KW-0496">Mitochondrion</keyword>
<dbReference type="FunFam" id="1.10.287.260:FF:000001">
    <property type="entry name" value="DNA-directed RNA polymerase"/>
    <property type="match status" value="1"/>
</dbReference>
<evidence type="ECO:0000313" key="14">
    <source>
        <dbReference type="EMBL" id="KAJ9151060.1"/>
    </source>
</evidence>
<dbReference type="Gene3D" id="1.10.1320.10">
    <property type="entry name" value="DNA-directed RNA polymerase, N-terminal domain"/>
    <property type="match status" value="1"/>
</dbReference>
<dbReference type="InterPro" id="IPR043502">
    <property type="entry name" value="DNA/RNA_pol_sf"/>
</dbReference>
<evidence type="ECO:0000256" key="6">
    <source>
        <dbReference type="ARBA" id="ARBA00022695"/>
    </source>
</evidence>
<evidence type="ECO:0000256" key="10">
    <source>
        <dbReference type="ARBA" id="ARBA00048552"/>
    </source>
</evidence>
<dbReference type="GO" id="GO:0034245">
    <property type="term" value="C:mitochondrial DNA-directed RNA polymerase complex"/>
    <property type="evidence" value="ECO:0007669"/>
    <property type="project" value="TreeGrafter"/>
</dbReference>
<dbReference type="Pfam" id="PF14700">
    <property type="entry name" value="RPOL_N"/>
    <property type="match status" value="1"/>
</dbReference>
<dbReference type="InterPro" id="IPR037159">
    <property type="entry name" value="RNA_POL_N_sf"/>
</dbReference>
<evidence type="ECO:0000256" key="5">
    <source>
        <dbReference type="ARBA" id="ARBA00022679"/>
    </source>
</evidence>
<evidence type="ECO:0000256" key="11">
    <source>
        <dbReference type="RuleBase" id="RU003805"/>
    </source>
</evidence>
<keyword evidence="6 11" id="KW-0548">Nucleotidyltransferase</keyword>
<comment type="caution">
    <text evidence="14">The sequence shown here is derived from an EMBL/GenBank/DDBJ whole genome shotgun (WGS) entry which is preliminary data.</text>
</comment>
<evidence type="ECO:0000259" key="13">
    <source>
        <dbReference type="SMART" id="SM01311"/>
    </source>
</evidence>
<dbReference type="SMART" id="SM01311">
    <property type="entry name" value="RPOL_N"/>
    <property type="match status" value="1"/>
</dbReference>
<dbReference type="InterPro" id="IPR024075">
    <property type="entry name" value="DNA-dir_RNA_pol_helix_hairp_sf"/>
</dbReference>
<dbReference type="Proteomes" id="UP001174691">
    <property type="component" value="Unassembled WGS sequence"/>
</dbReference>
<evidence type="ECO:0000256" key="7">
    <source>
        <dbReference type="ARBA" id="ARBA00022946"/>
    </source>
</evidence>
<dbReference type="Pfam" id="PF00940">
    <property type="entry name" value="RNA_pol"/>
    <property type="match status" value="1"/>
</dbReference>
<keyword evidence="4 11" id="KW-0240">DNA-directed RNA polymerase</keyword>
<evidence type="ECO:0000256" key="3">
    <source>
        <dbReference type="ARBA" id="ARBA00009493"/>
    </source>
</evidence>
<sequence length="1437" mass="160665">MLVRTAIPRRNLPLRHFLSSGSLQHISSRPSPACSPSWTATQRSLTTKQELRPWKRKTSRGLVAFERNLATALDDYKPVEKVQFDHIHNGASPIYSPPRHPTQQPLYALRPLDVSSPLIVSDPPPRPVRQKINNYGISGDIDELIPVFEACLAVGKLDRAALVIKRITTIGVFDKRDLIHFHNRYLRARLHQIQEEPGLNKAEDLHQWYELQIRSAQLPQTAETIACMLKASLLTTHGPRLERLVDRYMGMAPGDAGLEVLYMSDILTDQDLATITSICPTYNLLPEEQVSPAEEEHVEPHHAEMTTEARQSANPAATPDVLPTPQKGMGLKVLKSTLSLFSEVPDGYDISKLPYAERKEIQSRLEQDSVDAAIARWREENENLLKMGLNSSISSASLSARLYEWQNALEARLVQEFELIDKSEEEPKKSQEDLDRCIYGPLLRQSNPARLAAVTILSTLSSLAMHGADTGVPLSVMITQLSKIAEEDIRTQARQGKGSKRSVQQGARRVLRFSPDTAEQTSAEAGSLTDVATAPPDAEQSRIREADLHDPAWPLSIRTKVGAALLLALIESTKINVRREHPVTKEPIEQLQPAFSHTSQLKKGKRIGMIIPNRELVDLMKREPRGAYIARHLPMVVEPEPWTKFDKGAFLEVPASLVRIKNGEQDQKAYTEAAIDRGDMDQVLKGLDVLGRTAWRINRPVFDVMLEAWNAGEAIADIPALNPDIPIPPEPEFTDDPTKKRQWIKAVKLAENEKSGLHSVRCFMNFQLEIARAFRDQTFYFPHNVDFRGRAYPIPTYLNHMGADHVRGLMRFAKGKELGDSGLKWLKVHLSNVYGYDKASLKDRENFAVDNMDNIIDSVNNPLKGKRWWLQAEDPWQCLATCYELKAAMDLPDPTKFVSHLPIHQDGTCNGLQHYAALGGDTWGARQVNLEPGDRPADVYSAVADLVKESIAKDLQNGNPYAKALDGKITRKVVKQTVMTNVYGVTFAGAKKQVLKQIDSLYPNIYKETGHDPLFLASYVATKIFKALSTMFKGAHDIQHWLGEIGSRVCRALTPEQLELIEEPAAAKKTRARTVKTNKKVKTSTEDIMDKFKSTLVWTTPLRMPVVQPYRKSNTRTIPTCLQDLVLTVPDRSDPVNRRKQLQAFPPNFIHSLDASHMLLSALECDEKGLTFAAVHDSFWTHAADVDVMNDVIRDAFIRIHSEDVIGRLAAEFQARYSGSLYLAKVDQSSDVAKKITAFRKNTRLSMRDELLLEKRRNELLTSSDPAEVEQGKNMTTPASIFAEFNAAEELLEPEYGMQEATLGVIPSEEQKAADALESTTTKTTKAKRAKVQKLVQETEEATAAAADDDAAAAAAGSAIEPVADDGEEVVADEGMAQFLNLVGTPHFALRMSSEEKVPRKRAAPTIQFWLPLTFPKIPEKGDFDVRRLKGSKYFFS</sequence>
<comment type="catalytic activity">
    <reaction evidence="10 11">
        <text>RNA(n) + a ribonucleoside 5'-triphosphate = RNA(n+1) + diphosphate</text>
        <dbReference type="Rhea" id="RHEA:21248"/>
        <dbReference type="Rhea" id="RHEA-COMP:14527"/>
        <dbReference type="Rhea" id="RHEA-COMP:17342"/>
        <dbReference type="ChEBI" id="CHEBI:33019"/>
        <dbReference type="ChEBI" id="CHEBI:61557"/>
        <dbReference type="ChEBI" id="CHEBI:140395"/>
        <dbReference type="EC" id="2.7.7.6"/>
    </reaction>
</comment>
<feature type="region of interest" description="Disordered" evidence="12">
    <location>
        <begin position="294"/>
        <end position="317"/>
    </location>
</feature>
<reference evidence="14" key="1">
    <citation type="submission" date="2022-07" db="EMBL/GenBank/DDBJ databases">
        <title>Fungi with potential for degradation of polypropylene.</title>
        <authorList>
            <person name="Gostincar C."/>
        </authorList>
    </citation>
    <scope>NUCLEOTIDE SEQUENCE</scope>
    <source>
        <strain evidence="14">EXF-13287</strain>
    </source>
</reference>
<comment type="similarity">
    <text evidence="3 11">Belongs to the phage and mitochondrial RNA polymerase family.</text>
</comment>
<keyword evidence="15" id="KW-1185">Reference proteome</keyword>
<gene>
    <name evidence="14" type="ORF">NKR19_g5010</name>
</gene>
<dbReference type="GO" id="GO:0003899">
    <property type="term" value="F:DNA-directed RNA polymerase activity"/>
    <property type="evidence" value="ECO:0007669"/>
    <property type="project" value="UniProtKB-EC"/>
</dbReference>
<evidence type="ECO:0000256" key="9">
    <source>
        <dbReference type="ARBA" id="ARBA00023163"/>
    </source>
</evidence>
<evidence type="ECO:0000256" key="4">
    <source>
        <dbReference type="ARBA" id="ARBA00022478"/>
    </source>
</evidence>
<feature type="domain" description="DNA-directed RNA polymerase N-terminal" evidence="13">
    <location>
        <begin position="360"/>
        <end position="692"/>
    </location>
</feature>
<organism evidence="14 15">
    <name type="scientific">Coniochaeta hoffmannii</name>
    <dbReference type="NCBI Taxonomy" id="91930"/>
    <lineage>
        <taxon>Eukaryota</taxon>
        <taxon>Fungi</taxon>
        <taxon>Dikarya</taxon>
        <taxon>Ascomycota</taxon>
        <taxon>Pezizomycotina</taxon>
        <taxon>Sordariomycetes</taxon>
        <taxon>Sordariomycetidae</taxon>
        <taxon>Coniochaetales</taxon>
        <taxon>Coniochaetaceae</taxon>
        <taxon>Coniochaeta</taxon>
    </lineage>
</organism>
<feature type="compositionally biased region" description="Basic and acidic residues" evidence="12">
    <location>
        <begin position="294"/>
        <end position="307"/>
    </location>
</feature>
<comment type="function">
    <text evidence="1 11">DNA-dependent RNA polymerase catalyzes the transcription of DNA into RNA using the four ribonucleoside triphosphates as substrates.</text>
</comment>
<dbReference type="GO" id="GO:0001018">
    <property type="term" value="F:mitochondrial promoter sequence-specific DNA binding"/>
    <property type="evidence" value="ECO:0007669"/>
    <property type="project" value="TreeGrafter"/>
</dbReference>
<dbReference type="GO" id="GO:0006390">
    <property type="term" value="P:mitochondrial transcription"/>
    <property type="evidence" value="ECO:0007669"/>
    <property type="project" value="TreeGrafter"/>
</dbReference>
<accession>A0AA38RMW8</accession>
<evidence type="ECO:0000256" key="2">
    <source>
        <dbReference type="ARBA" id="ARBA00004173"/>
    </source>
</evidence>
<dbReference type="InterPro" id="IPR029262">
    <property type="entry name" value="RPOL_N"/>
</dbReference>
<evidence type="ECO:0000256" key="8">
    <source>
        <dbReference type="ARBA" id="ARBA00023128"/>
    </source>
</evidence>
<keyword evidence="5 11" id="KW-0808">Transferase</keyword>
<feature type="region of interest" description="Disordered" evidence="12">
    <location>
        <begin position="490"/>
        <end position="541"/>
    </location>
</feature>
<name>A0AA38RMW8_9PEZI</name>
<comment type="subcellular location">
    <subcellularLocation>
        <location evidence="2">Mitochondrion</location>
    </subcellularLocation>
</comment>
<dbReference type="PROSITE" id="PS00900">
    <property type="entry name" value="RNA_POL_PHAGE_1"/>
    <property type="match status" value="1"/>
</dbReference>
<protein>
    <recommendedName>
        <fullName evidence="11">DNA-directed RNA polymerase</fullName>
        <ecNumber evidence="11">2.7.7.6</ecNumber>
    </recommendedName>
</protein>
<dbReference type="PROSITE" id="PS00489">
    <property type="entry name" value="RNA_POL_PHAGE_2"/>
    <property type="match status" value="1"/>
</dbReference>
<evidence type="ECO:0000256" key="12">
    <source>
        <dbReference type="SAM" id="MobiDB-lite"/>
    </source>
</evidence>
<dbReference type="FunFam" id="1.10.150.20:FF:000041">
    <property type="entry name" value="DNA-directed RNA polymerase"/>
    <property type="match status" value="1"/>
</dbReference>
<dbReference type="Gene3D" id="1.10.287.280">
    <property type="match status" value="1"/>
</dbReference>
<dbReference type="FunFam" id="1.10.287.280:FF:000001">
    <property type="entry name" value="DNA-directed RNA polymerase"/>
    <property type="match status" value="1"/>
</dbReference>
<dbReference type="EMBL" id="JANBVN010000066">
    <property type="protein sequence ID" value="KAJ9151060.1"/>
    <property type="molecule type" value="Genomic_DNA"/>
</dbReference>
<dbReference type="Gene3D" id="1.10.150.20">
    <property type="entry name" value="5' to 3' exonuclease, C-terminal subdomain"/>
    <property type="match status" value="1"/>
</dbReference>
<dbReference type="PANTHER" id="PTHR10102:SF0">
    <property type="entry name" value="DNA-DIRECTED RNA POLYMERASE, MITOCHONDRIAL"/>
    <property type="match status" value="1"/>
</dbReference>
<proteinExistence type="inferred from homology"/>
<dbReference type="SUPFAM" id="SSF56672">
    <property type="entry name" value="DNA/RNA polymerases"/>
    <property type="match status" value="1"/>
</dbReference>